<dbReference type="Proteomes" id="UP000184304">
    <property type="component" value="Unassembled WGS sequence"/>
</dbReference>
<proteinExistence type="predicted"/>
<accession>A0A1L9MVB3</accession>
<dbReference type="EMBL" id="KV878206">
    <property type="protein sequence ID" value="OJI80990.1"/>
    <property type="molecule type" value="Genomic_DNA"/>
</dbReference>
<dbReference type="VEuPathDB" id="FungiDB:ASPTUDRAFT_794448"/>
<reference evidence="2" key="1">
    <citation type="journal article" date="2017" name="Genome Biol.">
        <title>Comparative genomics reveals high biological diversity and specific adaptations in the industrially and medically important fungal genus Aspergillus.</title>
        <authorList>
            <person name="de Vries R.P."/>
            <person name="Riley R."/>
            <person name="Wiebenga A."/>
            <person name="Aguilar-Osorio G."/>
            <person name="Amillis S."/>
            <person name="Uchima C.A."/>
            <person name="Anderluh G."/>
            <person name="Asadollahi M."/>
            <person name="Askin M."/>
            <person name="Barry K."/>
            <person name="Battaglia E."/>
            <person name="Bayram O."/>
            <person name="Benocci T."/>
            <person name="Braus-Stromeyer S.A."/>
            <person name="Caldana C."/>
            <person name="Canovas D."/>
            <person name="Cerqueira G.C."/>
            <person name="Chen F."/>
            <person name="Chen W."/>
            <person name="Choi C."/>
            <person name="Clum A."/>
            <person name="Dos Santos R.A."/>
            <person name="Damasio A.R."/>
            <person name="Diallinas G."/>
            <person name="Emri T."/>
            <person name="Fekete E."/>
            <person name="Flipphi M."/>
            <person name="Freyberg S."/>
            <person name="Gallo A."/>
            <person name="Gournas C."/>
            <person name="Habgood R."/>
            <person name="Hainaut M."/>
            <person name="Harispe M.L."/>
            <person name="Henrissat B."/>
            <person name="Hilden K.S."/>
            <person name="Hope R."/>
            <person name="Hossain A."/>
            <person name="Karabika E."/>
            <person name="Karaffa L."/>
            <person name="Karanyi Z."/>
            <person name="Krasevec N."/>
            <person name="Kuo A."/>
            <person name="Kusch H."/>
            <person name="LaButti K."/>
            <person name="Lagendijk E.L."/>
            <person name="Lapidus A."/>
            <person name="Levasseur A."/>
            <person name="Lindquist E."/>
            <person name="Lipzen A."/>
            <person name="Logrieco A.F."/>
            <person name="MacCabe A."/>
            <person name="Maekelae M.R."/>
            <person name="Malavazi I."/>
            <person name="Melin P."/>
            <person name="Meyer V."/>
            <person name="Mielnichuk N."/>
            <person name="Miskei M."/>
            <person name="Molnar A.P."/>
            <person name="Mule G."/>
            <person name="Ngan C.Y."/>
            <person name="Orejas M."/>
            <person name="Orosz E."/>
            <person name="Ouedraogo J.P."/>
            <person name="Overkamp K.M."/>
            <person name="Park H.-S."/>
            <person name="Perrone G."/>
            <person name="Piumi F."/>
            <person name="Punt P.J."/>
            <person name="Ram A.F."/>
            <person name="Ramon A."/>
            <person name="Rauscher S."/>
            <person name="Record E."/>
            <person name="Riano-Pachon D.M."/>
            <person name="Robert V."/>
            <person name="Roehrig J."/>
            <person name="Ruller R."/>
            <person name="Salamov A."/>
            <person name="Salih N.S."/>
            <person name="Samson R.A."/>
            <person name="Sandor E."/>
            <person name="Sanguinetti M."/>
            <person name="Schuetze T."/>
            <person name="Sepcic K."/>
            <person name="Shelest E."/>
            <person name="Sherlock G."/>
            <person name="Sophianopoulou V."/>
            <person name="Squina F.M."/>
            <person name="Sun H."/>
            <person name="Susca A."/>
            <person name="Todd R.B."/>
            <person name="Tsang A."/>
            <person name="Unkles S.E."/>
            <person name="van de Wiele N."/>
            <person name="van Rossen-Uffink D."/>
            <person name="Oliveira J.V."/>
            <person name="Vesth T.C."/>
            <person name="Visser J."/>
            <person name="Yu J.-H."/>
            <person name="Zhou M."/>
            <person name="Andersen M.R."/>
            <person name="Archer D.B."/>
            <person name="Baker S.E."/>
            <person name="Benoit I."/>
            <person name="Brakhage A.A."/>
            <person name="Braus G.H."/>
            <person name="Fischer R."/>
            <person name="Frisvad J.C."/>
            <person name="Goldman G.H."/>
            <person name="Houbraken J."/>
            <person name="Oakley B."/>
            <person name="Pocsi I."/>
            <person name="Scazzocchio C."/>
            <person name="Seiboth B."/>
            <person name="vanKuyk P.A."/>
            <person name="Wortman J."/>
            <person name="Dyer P.S."/>
            <person name="Grigoriev I.V."/>
        </authorList>
    </citation>
    <scope>NUCLEOTIDE SEQUENCE [LARGE SCALE GENOMIC DNA]</scope>
    <source>
        <strain evidence="2">CBS 134.48</strain>
    </source>
</reference>
<gene>
    <name evidence="1" type="ORF">ASPTUDRAFT_794448</name>
</gene>
<sequence length="171" mass="18616">MPEQKAYCPAMVCLQEGSCVFSMQIGSSSLDYKSTAVKNTPRLCGDQSNCPWPVSQLLALVLTLLDPDGSNAALNNFTEALLFTVGDKAISNAAVMRINIKIDIYIVRLKPQARATHGDGHMLVNQTWEVAFSPRGDWLPSRLSYPLLGNKTGNPHPDSLDIGKATINISR</sequence>
<evidence type="ECO:0000313" key="2">
    <source>
        <dbReference type="Proteomes" id="UP000184304"/>
    </source>
</evidence>
<keyword evidence="2" id="KW-1185">Reference proteome</keyword>
<protein>
    <submittedName>
        <fullName evidence="1">Uncharacterized protein</fullName>
    </submittedName>
</protein>
<name>A0A1L9MVB3_ASPTC</name>
<organism evidence="1 2">
    <name type="scientific">Aspergillus tubingensis (strain CBS 134.48)</name>
    <dbReference type="NCBI Taxonomy" id="767770"/>
    <lineage>
        <taxon>Eukaryota</taxon>
        <taxon>Fungi</taxon>
        <taxon>Dikarya</taxon>
        <taxon>Ascomycota</taxon>
        <taxon>Pezizomycotina</taxon>
        <taxon>Eurotiomycetes</taxon>
        <taxon>Eurotiomycetidae</taxon>
        <taxon>Eurotiales</taxon>
        <taxon>Aspergillaceae</taxon>
        <taxon>Aspergillus</taxon>
        <taxon>Aspergillus subgen. Circumdati</taxon>
    </lineage>
</organism>
<dbReference type="AlphaFoldDB" id="A0A1L9MVB3"/>
<evidence type="ECO:0000313" key="1">
    <source>
        <dbReference type="EMBL" id="OJI80990.1"/>
    </source>
</evidence>